<gene>
    <name evidence="1" type="ORF">GBAR_LOCUS24093</name>
</gene>
<keyword evidence="2" id="KW-1185">Reference proteome</keyword>
<evidence type="ECO:0000313" key="1">
    <source>
        <dbReference type="EMBL" id="CAI8043462.1"/>
    </source>
</evidence>
<sequence>MFVRSSRVLCYTTSHVRSYCASILCYASSGGLVTISAAKLTLIRFTSGQKPVHLHVLLSHPISYQYRLSPIIYQLLLCGSTPCRFTQMAAHPSLPHHQRELMLSY</sequence>
<comment type="caution">
    <text evidence="1">The sequence shown here is derived from an EMBL/GenBank/DDBJ whole genome shotgun (WGS) entry which is preliminary data.</text>
</comment>
<proteinExistence type="predicted"/>
<dbReference type="EMBL" id="CASHTH010003326">
    <property type="protein sequence ID" value="CAI8043462.1"/>
    <property type="molecule type" value="Genomic_DNA"/>
</dbReference>
<protein>
    <submittedName>
        <fullName evidence="1">Uncharacterized protein</fullName>
    </submittedName>
</protein>
<accession>A0AA35T9Y0</accession>
<dbReference type="Proteomes" id="UP001174909">
    <property type="component" value="Unassembled WGS sequence"/>
</dbReference>
<name>A0AA35T9Y0_GEOBA</name>
<reference evidence="1" key="1">
    <citation type="submission" date="2023-03" db="EMBL/GenBank/DDBJ databases">
        <authorList>
            <person name="Steffen K."/>
            <person name="Cardenas P."/>
        </authorList>
    </citation>
    <scope>NUCLEOTIDE SEQUENCE</scope>
</reference>
<organism evidence="1 2">
    <name type="scientific">Geodia barretti</name>
    <name type="common">Barrett's horny sponge</name>
    <dbReference type="NCBI Taxonomy" id="519541"/>
    <lineage>
        <taxon>Eukaryota</taxon>
        <taxon>Metazoa</taxon>
        <taxon>Porifera</taxon>
        <taxon>Demospongiae</taxon>
        <taxon>Heteroscleromorpha</taxon>
        <taxon>Tetractinellida</taxon>
        <taxon>Astrophorina</taxon>
        <taxon>Geodiidae</taxon>
        <taxon>Geodia</taxon>
    </lineage>
</organism>
<evidence type="ECO:0000313" key="2">
    <source>
        <dbReference type="Proteomes" id="UP001174909"/>
    </source>
</evidence>
<dbReference type="AlphaFoldDB" id="A0AA35T9Y0"/>
<feature type="non-terminal residue" evidence="1">
    <location>
        <position position="105"/>
    </location>
</feature>